<gene>
    <name evidence="2" type="ORF">KZH69_10845</name>
</gene>
<dbReference type="InterPro" id="IPR013538">
    <property type="entry name" value="ASHA1/2-like_C"/>
</dbReference>
<feature type="domain" description="Activator of Hsp90 ATPase homologue 1/2-like C-terminal" evidence="1">
    <location>
        <begin position="14"/>
        <end position="141"/>
    </location>
</feature>
<evidence type="ECO:0000313" key="3">
    <source>
        <dbReference type="Proteomes" id="UP000812031"/>
    </source>
</evidence>
<dbReference type="EMBL" id="JAHWYN010000008">
    <property type="protein sequence ID" value="MBW4360982.1"/>
    <property type="molecule type" value="Genomic_DNA"/>
</dbReference>
<dbReference type="RefSeq" id="WP_219317464.1">
    <property type="nucleotide sequence ID" value="NZ_JAHWYN010000008.1"/>
</dbReference>
<evidence type="ECO:0000259" key="1">
    <source>
        <dbReference type="Pfam" id="PF08327"/>
    </source>
</evidence>
<sequence length="145" mass="16615">MKNSLVTKTSISVNASPVQVWEALITPKLIKKYLKGTDVSTDWKEGSTITYDGEYEGKKYHDKGIIKKIVPKKTLQSTYLSSMTGKEDRAENYNLVTYKIATHNDKTVITLTQDNNATEKEKEHSTENWKMVIKKMKQVIENKNK</sequence>
<proteinExistence type="predicted"/>
<reference evidence="2 3" key="1">
    <citation type="submission" date="2021-07" db="EMBL/GenBank/DDBJ databases">
        <title>Flavobacterium sp. nov. isolated from sediment on the Taihu Lake.</title>
        <authorList>
            <person name="Qu J.-H."/>
        </authorList>
    </citation>
    <scope>NUCLEOTIDE SEQUENCE [LARGE SCALE GENOMIC DNA]</scope>
    <source>
        <strain evidence="2 3">NAS39</strain>
    </source>
</reference>
<protein>
    <submittedName>
        <fullName evidence="2">SRPBCC domain-containing protein</fullName>
    </submittedName>
</protein>
<name>A0ABS6XXA9_9FLAO</name>
<dbReference type="CDD" id="cd07814">
    <property type="entry name" value="SRPBCC_CalC_Aha1-like"/>
    <property type="match status" value="1"/>
</dbReference>
<accession>A0ABS6XXA9</accession>
<evidence type="ECO:0000313" key="2">
    <source>
        <dbReference type="EMBL" id="MBW4360982.1"/>
    </source>
</evidence>
<dbReference type="Proteomes" id="UP000812031">
    <property type="component" value="Unassembled WGS sequence"/>
</dbReference>
<keyword evidence="3" id="KW-1185">Reference proteome</keyword>
<organism evidence="2 3">
    <name type="scientific">Flavobacterium taihuense</name>
    <dbReference type="NCBI Taxonomy" id="2857508"/>
    <lineage>
        <taxon>Bacteria</taxon>
        <taxon>Pseudomonadati</taxon>
        <taxon>Bacteroidota</taxon>
        <taxon>Flavobacteriia</taxon>
        <taxon>Flavobacteriales</taxon>
        <taxon>Flavobacteriaceae</taxon>
        <taxon>Flavobacterium</taxon>
    </lineage>
</organism>
<dbReference type="Pfam" id="PF08327">
    <property type="entry name" value="AHSA1"/>
    <property type="match status" value="1"/>
</dbReference>
<comment type="caution">
    <text evidence="2">The sequence shown here is derived from an EMBL/GenBank/DDBJ whole genome shotgun (WGS) entry which is preliminary data.</text>
</comment>